<dbReference type="GO" id="GO:0015297">
    <property type="term" value="F:antiporter activity"/>
    <property type="evidence" value="ECO:0007669"/>
    <property type="project" value="UniProtKB-KW"/>
</dbReference>
<keyword evidence="2" id="KW-0813">Transport</keyword>
<protein>
    <recommendedName>
        <fullName evidence="9">Cation/H+ exchanger transmembrane domain-containing protein</fullName>
    </recommendedName>
</protein>
<feature type="transmembrane region" description="Helical" evidence="8">
    <location>
        <begin position="91"/>
        <end position="109"/>
    </location>
</feature>
<evidence type="ECO:0000256" key="4">
    <source>
        <dbReference type="ARBA" id="ARBA00022692"/>
    </source>
</evidence>
<evidence type="ECO:0000313" key="10">
    <source>
        <dbReference type="EMBL" id="OCX24939.1"/>
    </source>
</evidence>
<feature type="transmembrane region" description="Helical" evidence="8">
    <location>
        <begin position="245"/>
        <end position="270"/>
    </location>
</feature>
<evidence type="ECO:0000259" key="9">
    <source>
        <dbReference type="Pfam" id="PF00999"/>
    </source>
</evidence>
<proteinExistence type="predicted"/>
<feature type="transmembrane region" description="Helical" evidence="8">
    <location>
        <begin position="200"/>
        <end position="225"/>
    </location>
</feature>
<evidence type="ECO:0000256" key="2">
    <source>
        <dbReference type="ARBA" id="ARBA00022448"/>
    </source>
</evidence>
<keyword evidence="11" id="KW-1185">Reference proteome</keyword>
<comment type="caution">
    <text evidence="10">The sequence shown here is derived from an EMBL/GenBank/DDBJ whole genome shotgun (WGS) entry which is preliminary data.</text>
</comment>
<feature type="transmembrane region" description="Helical" evidence="8">
    <location>
        <begin position="348"/>
        <end position="367"/>
    </location>
</feature>
<dbReference type="GO" id="GO:0005886">
    <property type="term" value="C:plasma membrane"/>
    <property type="evidence" value="ECO:0007669"/>
    <property type="project" value="UniProtKB-SubCell"/>
</dbReference>
<dbReference type="PANTHER" id="PTHR32507">
    <property type="entry name" value="NA(+)/H(+) ANTIPORTER 1"/>
    <property type="match status" value="1"/>
</dbReference>
<feature type="transmembrane region" description="Helical" evidence="8">
    <location>
        <begin position="291"/>
        <end position="311"/>
    </location>
</feature>
<evidence type="ECO:0000256" key="7">
    <source>
        <dbReference type="ARBA" id="ARBA00023136"/>
    </source>
</evidence>
<keyword evidence="3" id="KW-0050">Antiport</keyword>
<evidence type="ECO:0000256" key="1">
    <source>
        <dbReference type="ARBA" id="ARBA00004651"/>
    </source>
</evidence>
<keyword evidence="6" id="KW-0406">Ion transport</keyword>
<feature type="domain" description="Cation/H+ exchanger transmembrane" evidence="9">
    <location>
        <begin position="19"/>
        <end position="403"/>
    </location>
</feature>
<evidence type="ECO:0000256" key="8">
    <source>
        <dbReference type="SAM" id="Phobius"/>
    </source>
</evidence>
<dbReference type="PANTHER" id="PTHR32507:SF8">
    <property type="entry name" value="CNH1P"/>
    <property type="match status" value="1"/>
</dbReference>
<organism evidence="10 11">
    <name type="scientific">Mesorhizobium hungaricum</name>
    <dbReference type="NCBI Taxonomy" id="1566387"/>
    <lineage>
        <taxon>Bacteria</taxon>
        <taxon>Pseudomonadati</taxon>
        <taxon>Pseudomonadota</taxon>
        <taxon>Alphaproteobacteria</taxon>
        <taxon>Hyphomicrobiales</taxon>
        <taxon>Phyllobacteriaceae</taxon>
        <taxon>Mesorhizobium</taxon>
    </lineage>
</organism>
<feature type="transmembrane region" description="Helical" evidence="8">
    <location>
        <begin position="317"/>
        <end position="336"/>
    </location>
</feature>
<accession>A0A1C2ED46</accession>
<name>A0A1C2ED46_9HYPH</name>
<evidence type="ECO:0000313" key="11">
    <source>
        <dbReference type="Proteomes" id="UP000094412"/>
    </source>
</evidence>
<feature type="transmembrane region" description="Helical" evidence="8">
    <location>
        <begin position="379"/>
        <end position="404"/>
    </location>
</feature>
<dbReference type="Proteomes" id="UP000094412">
    <property type="component" value="Unassembled WGS sequence"/>
</dbReference>
<evidence type="ECO:0000256" key="6">
    <source>
        <dbReference type="ARBA" id="ARBA00023065"/>
    </source>
</evidence>
<feature type="transmembrane region" description="Helical" evidence="8">
    <location>
        <begin position="65"/>
        <end position="85"/>
    </location>
</feature>
<comment type="subcellular location">
    <subcellularLocation>
        <location evidence="1">Cell membrane</location>
        <topology evidence="1">Multi-pass membrane protein</topology>
    </subcellularLocation>
</comment>
<reference evidence="10 11" key="1">
    <citation type="submission" date="2016-08" db="EMBL/GenBank/DDBJ databases">
        <title>Whole genome sequence of Mesorhizobium sp. strain UASWS1009 isolated from industrial sewage.</title>
        <authorList>
            <person name="Crovadore J."/>
            <person name="Calmin G."/>
            <person name="Chablais R."/>
            <person name="Cochard B."/>
            <person name="Lefort F."/>
        </authorList>
    </citation>
    <scope>NUCLEOTIDE SEQUENCE [LARGE SCALE GENOMIC DNA]</scope>
    <source>
        <strain evidence="10 11">UASWS1009</strain>
    </source>
</reference>
<dbReference type="RefSeq" id="WP_065996654.1">
    <property type="nucleotide sequence ID" value="NZ_MDEO01000019.1"/>
</dbReference>
<keyword evidence="4 8" id="KW-0812">Transmembrane</keyword>
<dbReference type="InterPro" id="IPR006153">
    <property type="entry name" value="Cation/H_exchanger_TM"/>
</dbReference>
<dbReference type="EMBL" id="MDEO01000019">
    <property type="protein sequence ID" value="OCX24939.1"/>
    <property type="molecule type" value="Genomic_DNA"/>
</dbReference>
<feature type="transmembrane region" description="Helical" evidence="8">
    <location>
        <begin position="34"/>
        <end position="53"/>
    </location>
</feature>
<feature type="transmembrane region" description="Helical" evidence="8">
    <location>
        <begin position="7"/>
        <end position="28"/>
    </location>
</feature>
<dbReference type="GO" id="GO:1902600">
    <property type="term" value="P:proton transmembrane transport"/>
    <property type="evidence" value="ECO:0007669"/>
    <property type="project" value="InterPro"/>
</dbReference>
<dbReference type="OrthoDB" id="9810860at2"/>
<feature type="transmembrane region" description="Helical" evidence="8">
    <location>
        <begin position="172"/>
        <end position="188"/>
    </location>
</feature>
<keyword evidence="7 8" id="KW-0472">Membrane</keyword>
<dbReference type="AlphaFoldDB" id="A0A1C2ED46"/>
<dbReference type="STRING" id="1566387.QV13_01070"/>
<gene>
    <name evidence="10" type="ORF">QV13_01070</name>
</gene>
<keyword evidence="5 8" id="KW-1133">Transmembrane helix</keyword>
<sequence length="417" mass="44547">MFEPSSYDALTTAAVGAAILLTAWLPMLLKRLPLSLPIVAMAAGYAAMPLLWPEDAVRAAYRPDVVERLTEFVILVALMGAGLRIKRPLSWRGWVSTLLMIVVAMPLTIAGMAALCWRLAGFSLASAILIGAALAPTDPVLAAEVQAKPPGEEEGGEVRFVLTSEAGLNDGAAFPFVLLAIALTATSFQSTWQEWLLSDVLLRIFVGGAVGFLSGWCFGILAFKIPGLELAKTGDGLVAVGVTLISYGATEALGGYGFLAVFIAAVTLRATDRGHGFHAAMAEFSEQIERILMVLIMLVFGATLRWGLLAPLSWRDILVGLLFLLVVRPLSGWASLASSPIPTAAKGLVAFFGIRGLGTIYYLAFAVSRANFEDVDRIWALSAFVVLCSVVLHGVSASPIMSWVDRRRARIRQAGDR</sequence>
<evidence type="ECO:0000256" key="3">
    <source>
        <dbReference type="ARBA" id="ARBA00022449"/>
    </source>
</evidence>
<dbReference type="Pfam" id="PF00999">
    <property type="entry name" value="Na_H_Exchanger"/>
    <property type="match status" value="1"/>
</dbReference>
<evidence type="ECO:0000256" key="5">
    <source>
        <dbReference type="ARBA" id="ARBA00022989"/>
    </source>
</evidence>